<evidence type="ECO:0000256" key="1">
    <source>
        <dbReference type="ARBA" id="ARBA00022729"/>
    </source>
</evidence>
<proteinExistence type="predicted"/>
<feature type="compositionally biased region" description="Low complexity" evidence="3">
    <location>
        <begin position="49"/>
        <end position="62"/>
    </location>
</feature>
<gene>
    <name evidence="4" type="ORF">CLV70_108198</name>
</gene>
<dbReference type="AlphaFoldDB" id="A0A2T0S4Q6"/>
<accession>A0A2T0S4Q6</accession>
<evidence type="ECO:0000256" key="3">
    <source>
        <dbReference type="SAM" id="MobiDB-lite"/>
    </source>
</evidence>
<feature type="region of interest" description="Disordered" evidence="3">
    <location>
        <begin position="228"/>
        <end position="247"/>
    </location>
</feature>
<dbReference type="EMBL" id="PVZG01000008">
    <property type="protein sequence ID" value="PRY28405.1"/>
    <property type="molecule type" value="Genomic_DNA"/>
</dbReference>
<protein>
    <submittedName>
        <fullName evidence="4">Polyhydroxybutyrate depolymerase</fullName>
    </submittedName>
</protein>
<dbReference type="PANTHER" id="PTHR43037">
    <property type="entry name" value="UNNAMED PRODUCT-RELATED"/>
    <property type="match status" value="1"/>
</dbReference>
<feature type="region of interest" description="Disordered" evidence="3">
    <location>
        <begin position="19"/>
        <end position="73"/>
    </location>
</feature>
<dbReference type="InterPro" id="IPR029058">
    <property type="entry name" value="AB_hydrolase_fold"/>
</dbReference>
<comment type="caution">
    <text evidence="4">The sequence shown here is derived from an EMBL/GenBank/DDBJ whole genome shotgun (WGS) entry which is preliminary data.</text>
</comment>
<evidence type="ECO:0000256" key="2">
    <source>
        <dbReference type="ARBA" id="ARBA00022801"/>
    </source>
</evidence>
<dbReference type="GO" id="GO:0005576">
    <property type="term" value="C:extracellular region"/>
    <property type="evidence" value="ECO:0007669"/>
    <property type="project" value="InterPro"/>
</dbReference>
<dbReference type="Gene3D" id="3.40.50.1820">
    <property type="entry name" value="alpha/beta hydrolase"/>
    <property type="match status" value="1"/>
</dbReference>
<dbReference type="InterPro" id="IPR010126">
    <property type="entry name" value="Esterase_phb"/>
</dbReference>
<dbReference type="SUPFAM" id="SSF53474">
    <property type="entry name" value="alpha/beta-Hydrolases"/>
    <property type="match status" value="1"/>
</dbReference>
<dbReference type="Proteomes" id="UP000239209">
    <property type="component" value="Unassembled WGS sequence"/>
</dbReference>
<sequence length="343" mass="35377">MKRPIALAAVSLLLLAGCTGRDRPAPRPEPTPDSSSSSSTGAGTGTPGSAGTPGTTGEAPAPNATLPAGKSSASLTVDGRKRTYLLYRPASAKAGAPLVVVLHGAVGTGRQAEQSYGWDAEADKGGFVVAYPDGVNRTWNASRDCCGVAARENVNDVGFITKLVAAVPGTDPRRIYATGISNGALLAYRLACDTDIFAAIAPVAGTMINECDRPAPLSIIHIHGESDPTIPYAGGPGRRSNDGKGRLPVKIDGPSVPSLIDTWRRTDRCAPPTTTKSGPVTTSVATCPDGRAVELISIAGAGHQWPGSRQAPVAQRLFHLDPPSTALNATATIWTFLKAHPKH</sequence>
<dbReference type="GO" id="GO:0016787">
    <property type="term" value="F:hydrolase activity"/>
    <property type="evidence" value="ECO:0007669"/>
    <property type="project" value="UniProtKB-KW"/>
</dbReference>
<name>A0A2T0S4Q6_9ACTN</name>
<reference evidence="4 5" key="1">
    <citation type="submission" date="2018-03" db="EMBL/GenBank/DDBJ databases">
        <title>Genomic Encyclopedia of Archaeal and Bacterial Type Strains, Phase II (KMG-II): from individual species to whole genera.</title>
        <authorList>
            <person name="Goeker M."/>
        </authorList>
    </citation>
    <scope>NUCLEOTIDE SEQUENCE [LARGE SCALE GENOMIC DNA]</scope>
    <source>
        <strain evidence="4 5">DSM 45348</strain>
    </source>
</reference>
<evidence type="ECO:0000313" key="5">
    <source>
        <dbReference type="Proteomes" id="UP000239209"/>
    </source>
</evidence>
<dbReference type="RefSeq" id="WP_158277783.1">
    <property type="nucleotide sequence ID" value="NZ_PVZG01000008.1"/>
</dbReference>
<dbReference type="InterPro" id="IPR050955">
    <property type="entry name" value="Plant_Biomass_Hydrol_Est"/>
</dbReference>
<dbReference type="OrthoDB" id="9767239at2"/>
<dbReference type="Pfam" id="PF10503">
    <property type="entry name" value="Esterase_PHB"/>
    <property type="match status" value="1"/>
</dbReference>
<feature type="compositionally biased region" description="Low complexity" evidence="3">
    <location>
        <begin position="32"/>
        <end position="41"/>
    </location>
</feature>
<keyword evidence="2" id="KW-0378">Hydrolase</keyword>
<dbReference type="PANTHER" id="PTHR43037:SF1">
    <property type="entry name" value="BLL1128 PROTEIN"/>
    <property type="match status" value="1"/>
</dbReference>
<evidence type="ECO:0000313" key="4">
    <source>
        <dbReference type="EMBL" id="PRY28405.1"/>
    </source>
</evidence>
<dbReference type="PROSITE" id="PS51257">
    <property type="entry name" value="PROKAR_LIPOPROTEIN"/>
    <property type="match status" value="1"/>
</dbReference>
<keyword evidence="1" id="KW-0732">Signal</keyword>
<keyword evidence="5" id="KW-1185">Reference proteome</keyword>
<organism evidence="4 5">
    <name type="scientific">Pseudosporangium ferrugineum</name>
    <dbReference type="NCBI Taxonomy" id="439699"/>
    <lineage>
        <taxon>Bacteria</taxon>
        <taxon>Bacillati</taxon>
        <taxon>Actinomycetota</taxon>
        <taxon>Actinomycetes</taxon>
        <taxon>Micromonosporales</taxon>
        <taxon>Micromonosporaceae</taxon>
        <taxon>Pseudosporangium</taxon>
    </lineage>
</organism>